<feature type="transmembrane region" description="Helical" evidence="12">
    <location>
        <begin position="289"/>
        <end position="309"/>
    </location>
</feature>
<evidence type="ECO:0000256" key="9">
    <source>
        <dbReference type="ARBA" id="ARBA00023136"/>
    </source>
</evidence>
<feature type="transmembrane region" description="Helical" evidence="12">
    <location>
        <begin position="214"/>
        <end position="234"/>
    </location>
</feature>
<evidence type="ECO:0000313" key="15">
    <source>
        <dbReference type="Proteomes" id="UP000001219"/>
    </source>
</evidence>
<keyword evidence="3" id="KW-1003">Cell membrane</keyword>
<reference evidence="15" key="1">
    <citation type="submission" date="2009-10" db="EMBL/GenBank/DDBJ databases">
        <title>The complete chromosome of Gordonia bronchialis DSM 43247.</title>
        <authorList>
            <consortium name="US DOE Joint Genome Institute (JGI-PGF)"/>
            <person name="Lucas S."/>
            <person name="Copeland A."/>
            <person name="Lapidus A."/>
            <person name="Glavina del Rio T."/>
            <person name="Dalin E."/>
            <person name="Tice H."/>
            <person name="Bruce D."/>
            <person name="Goodwin L."/>
            <person name="Pitluck S."/>
            <person name="Kyrpides N."/>
            <person name="Mavromatis K."/>
            <person name="Ivanova N."/>
            <person name="Ovchinnikova G."/>
            <person name="Saunders E."/>
            <person name="Brettin T."/>
            <person name="Detter J.C."/>
            <person name="Han C."/>
            <person name="Larimer F."/>
            <person name="Land M."/>
            <person name="Hauser L."/>
            <person name="Markowitz V."/>
            <person name="Cheng J.-F."/>
            <person name="Hugenholtz P."/>
            <person name="Woyke T."/>
            <person name="Wu D."/>
            <person name="Jando M."/>
            <person name="Schneider S."/>
            <person name="Goeker M."/>
            <person name="Klenk H.-P."/>
            <person name="Eisen J.A."/>
        </authorList>
    </citation>
    <scope>NUCLEOTIDE SEQUENCE [LARGE SCALE GENOMIC DNA]</scope>
    <source>
        <strain evidence="15">ATCC 25592 / DSM 43247 / BCRC 13721 / JCM 3198 / KCTC 3076 / NBRC 16047 / NCTC 10667</strain>
    </source>
</reference>
<keyword evidence="5 12" id="KW-0812">Transmembrane</keyword>
<dbReference type="EMBL" id="CP001802">
    <property type="protein sequence ID" value="ACY19945.1"/>
    <property type="molecule type" value="Genomic_DNA"/>
</dbReference>
<dbReference type="Proteomes" id="UP000001219">
    <property type="component" value="Chromosome"/>
</dbReference>
<organism evidence="14 15">
    <name type="scientific">Gordonia bronchialis (strain ATCC 25592 / DSM 43247 / BCRC 13721 / JCM 3198 / KCTC 3076 / NBRC 16047 / NCTC 10667)</name>
    <name type="common">Rhodococcus bronchialis</name>
    <dbReference type="NCBI Taxonomy" id="526226"/>
    <lineage>
        <taxon>Bacteria</taxon>
        <taxon>Bacillati</taxon>
        <taxon>Actinomycetota</taxon>
        <taxon>Actinomycetes</taxon>
        <taxon>Mycobacteriales</taxon>
        <taxon>Gordoniaceae</taxon>
        <taxon>Gordonia</taxon>
    </lineage>
</organism>
<feature type="transmembrane region" description="Helical" evidence="12">
    <location>
        <begin position="126"/>
        <end position="148"/>
    </location>
</feature>
<keyword evidence="2 12" id="KW-0813">Transport</keyword>
<dbReference type="GO" id="GO:0015031">
    <property type="term" value="P:protein transport"/>
    <property type="evidence" value="ECO:0007669"/>
    <property type="project" value="UniProtKB-KW"/>
</dbReference>
<sequence length="326" mass="34439">MMPPEPTRPGAGAHDAASVPLMGETGGVFEESDHPSAPIALRRSGRTKILAKRFARNRPALVGSAIFVLLVLFSLFGGMFTEYSYTDTDFAAIGYPPSPEHWFGTNDAGNDLYAQVVHGLQRSLTIAVAVSVGTAVIAALLGGLSAYFGGTTQRVILGTIYILLVVPSFLILALVSNKTGGDWRWLIVVLVAFGWMMLARVIHSMALSIKERDYVTAARYLGVPAIVIIVRHILPNMASLLVINLALGVVATVLTETGLSFLGFGVKIPDVSLGALLQAGTGSLEASPWLFWFPAGALALLTISMALVADGLRDAFDPTSTRGGAS</sequence>
<evidence type="ECO:0000256" key="7">
    <source>
        <dbReference type="ARBA" id="ARBA00022927"/>
    </source>
</evidence>
<feature type="domain" description="ABC transmembrane type-1" evidence="13">
    <location>
        <begin position="120"/>
        <end position="313"/>
    </location>
</feature>
<evidence type="ECO:0000313" key="14">
    <source>
        <dbReference type="EMBL" id="ACY19945.1"/>
    </source>
</evidence>
<dbReference type="InterPro" id="IPR025966">
    <property type="entry name" value="OppC_N"/>
</dbReference>
<dbReference type="KEGG" id="gbr:Gbro_0617"/>
<evidence type="ECO:0000256" key="6">
    <source>
        <dbReference type="ARBA" id="ARBA00022856"/>
    </source>
</evidence>
<feature type="transmembrane region" description="Helical" evidence="12">
    <location>
        <begin position="60"/>
        <end position="80"/>
    </location>
</feature>
<name>D0LEM7_GORB4</name>
<feature type="transmembrane region" description="Helical" evidence="12">
    <location>
        <begin position="240"/>
        <end position="268"/>
    </location>
</feature>
<keyword evidence="15" id="KW-1185">Reference proteome</keyword>
<dbReference type="InterPro" id="IPR035906">
    <property type="entry name" value="MetI-like_sf"/>
</dbReference>
<feature type="transmembrane region" description="Helical" evidence="12">
    <location>
        <begin position="155"/>
        <end position="177"/>
    </location>
</feature>
<dbReference type="InterPro" id="IPR050366">
    <property type="entry name" value="BP-dependent_transpt_permease"/>
</dbReference>
<dbReference type="Pfam" id="PF00528">
    <property type="entry name" value="BPD_transp_1"/>
    <property type="match status" value="1"/>
</dbReference>
<dbReference type="Gene3D" id="1.10.3720.10">
    <property type="entry name" value="MetI-like"/>
    <property type="match status" value="1"/>
</dbReference>
<reference evidence="14 15" key="2">
    <citation type="journal article" date="2010" name="Stand. Genomic Sci.">
        <title>Complete genome sequence of Gordonia bronchialis type strain (3410).</title>
        <authorList>
            <person name="Ivanova N."/>
            <person name="Sikorski J."/>
            <person name="Jando M."/>
            <person name="Lapidus A."/>
            <person name="Nolan M."/>
            <person name="Lucas S."/>
            <person name="Del Rio T.G."/>
            <person name="Tice H."/>
            <person name="Copeland A."/>
            <person name="Cheng J.F."/>
            <person name="Chen F."/>
            <person name="Bruce D."/>
            <person name="Goodwin L."/>
            <person name="Pitluck S."/>
            <person name="Mavromatis K."/>
            <person name="Ovchinnikova G."/>
            <person name="Pati A."/>
            <person name="Chen A."/>
            <person name="Palaniappan K."/>
            <person name="Land M."/>
            <person name="Hauser L."/>
            <person name="Chang Y.J."/>
            <person name="Jeffries C.D."/>
            <person name="Chain P."/>
            <person name="Saunders E."/>
            <person name="Han C."/>
            <person name="Detter J.C."/>
            <person name="Brettin T."/>
            <person name="Rohde M."/>
            <person name="Goker M."/>
            <person name="Bristow J."/>
            <person name="Eisen J.A."/>
            <person name="Markowitz V."/>
            <person name="Hugenholtz P."/>
            <person name="Klenk H.P."/>
            <person name="Kyrpides N.C."/>
        </authorList>
    </citation>
    <scope>NUCLEOTIDE SEQUENCE [LARGE SCALE GENOMIC DNA]</scope>
    <source>
        <strain evidence="15">ATCC 25592 / DSM 43247 / BCRC 13721 / JCM 3198 / KCTC 3076 / NBRC 16047 / NCTC 10667</strain>
    </source>
</reference>
<evidence type="ECO:0000259" key="13">
    <source>
        <dbReference type="PROSITE" id="PS50928"/>
    </source>
</evidence>
<protein>
    <recommendedName>
        <fullName evidence="11">Oligopeptide transport system permease protein OppC</fullName>
    </recommendedName>
</protein>
<comment type="subcellular location">
    <subcellularLocation>
        <location evidence="1">Cell inner membrane</location>
        <topology evidence="1">Multi-pass membrane protein</topology>
    </subcellularLocation>
    <subcellularLocation>
        <location evidence="12">Cell membrane</location>
        <topology evidence="12">Multi-pass membrane protein</topology>
    </subcellularLocation>
</comment>
<evidence type="ECO:0000256" key="1">
    <source>
        <dbReference type="ARBA" id="ARBA00004429"/>
    </source>
</evidence>
<dbReference type="PANTHER" id="PTHR43386:SF2">
    <property type="entry name" value="OLIGOPEPTIDE TRANSPORT SYSTEM PERMEASE PROTEIN OPPC"/>
    <property type="match status" value="1"/>
</dbReference>
<comment type="similarity">
    <text evidence="10">Belongs to the binding-protein-dependent transport system permease family. OppBC subfamily.</text>
</comment>
<evidence type="ECO:0000256" key="11">
    <source>
        <dbReference type="ARBA" id="ARBA00072251"/>
    </source>
</evidence>
<dbReference type="PROSITE" id="PS50928">
    <property type="entry name" value="ABC_TM1"/>
    <property type="match status" value="1"/>
</dbReference>
<evidence type="ECO:0000256" key="2">
    <source>
        <dbReference type="ARBA" id="ARBA00022448"/>
    </source>
</evidence>
<feature type="transmembrane region" description="Helical" evidence="12">
    <location>
        <begin position="183"/>
        <end position="202"/>
    </location>
</feature>
<gene>
    <name evidence="14" type="ordered locus">Gbro_0617</name>
</gene>
<keyword evidence="6" id="KW-0571">Peptide transport</keyword>
<evidence type="ECO:0000256" key="5">
    <source>
        <dbReference type="ARBA" id="ARBA00022692"/>
    </source>
</evidence>
<evidence type="ECO:0000256" key="12">
    <source>
        <dbReference type="RuleBase" id="RU363032"/>
    </source>
</evidence>
<dbReference type="GO" id="GO:0015833">
    <property type="term" value="P:peptide transport"/>
    <property type="evidence" value="ECO:0007669"/>
    <property type="project" value="UniProtKB-KW"/>
</dbReference>
<keyword evidence="8 12" id="KW-1133">Transmembrane helix</keyword>
<accession>D0LEM7</accession>
<dbReference type="eggNOG" id="COG1173">
    <property type="taxonomic scope" value="Bacteria"/>
</dbReference>
<evidence type="ECO:0000256" key="8">
    <source>
        <dbReference type="ARBA" id="ARBA00022989"/>
    </source>
</evidence>
<dbReference type="InterPro" id="IPR000515">
    <property type="entry name" value="MetI-like"/>
</dbReference>
<dbReference type="STRING" id="526226.Gbro_0617"/>
<dbReference type="HOGENOM" id="CLU_028518_1_3_11"/>
<dbReference type="GO" id="GO:0055085">
    <property type="term" value="P:transmembrane transport"/>
    <property type="evidence" value="ECO:0007669"/>
    <property type="project" value="InterPro"/>
</dbReference>
<evidence type="ECO:0000256" key="3">
    <source>
        <dbReference type="ARBA" id="ARBA00022475"/>
    </source>
</evidence>
<evidence type="ECO:0000256" key="10">
    <source>
        <dbReference type="ARBA" id="ARBA00024202"/>
    </source>
</evidence>
<proteinExistence type="inferred from homology"/>
<dbReference type="PANTHER" id="PTHR43386">
    <property type="entry name" value="OLIGOPEPTIDE TRANSPORT SYSTEM PERMEASE PROTEIN APPC"/>
    <property type="match status" value="1"/>
</dbReference>
<dbReference type="GO" id="GO:0005886">
    <property type="term" value="C:plasma membrane"/>
    <property type="evidence" value="ECO:0007669"/>
    <property type="project" value="UniProtKB-SubCell"/>
</dbReference>
<evidence type="ECO:0000256" key="4">
    <source>
        <dbReference type="ARBA" id="ARBA00022519"/>
    </source>
</evidence>
<dbReference type="AlphaFoldDB" id="D0LEM7"/>
<keyword evidence="7" id="KW-0653">Protein transport</keyword>
<keyword evidence="4" id="KW-0997">Cell inner membrane</keyword>
<dbReference type="SUPFAM" id="SSF161098">
    <property type="entry name" value="MetI-like"/>
    <property type="match status" value="1"/>
</dbReference>
<dbReference type="Pfam" id="PF12911">
    <property type="entry name" value="OppC_N"/>
    <property type="match status" value="1"/>
</dbReference>
<keyword evidence="9 12" id="KW-0472">Membrane</keyword>
<dbReference type="CDD" id="cd06261">
    <property type="entry name" value="TM_PBP2"/>
    <property type="match status" value="1"/>
</dbReference>